<sequence length="101" mass="10754">MANFLDQAKGQFSNIQGTVTETFNNVKTETEANAGKLKGQLSDVLKSAPEVVGSTTRDIKVKAGESASSTTETAKTEANNIATFFAGVFEKCCAPFNQKKD</sequence>
<dbReference type="Proteomes" id="UP000623129">
    <property type="component" value="Unassembled WGS sequence"/>
</dbReference>
<evidence type="ECO:0000313" key="2">
    <source>
        <dbReference type="Proteomes" id="UP000623129"/>
    </source>
</evidence>
<gene>
    <name evidence="1" type="ORF">FCM35_KLT10723</name>
</gene>
<dbReference type="EMBL" id="SWLB01000021">
    <property type="protein sequence ID" value="KAF3324566.1"/>
    <property type="molecule type" value="Genomic_DNA"/>
</dbReference>
<comment type="caution">
    <text evidence="1">The sequence shown here is derived from an EMBL/GenBank/DDBJ whole genome shotgun (WGS) entry which is preliminary data.</text>
</comment>
<dbReference type="AlphaFoldDB" id="A0A833V404"/>
<name>A0A833V404_9POAL</name>
<keyword evidence="2" id="KW-1185">Reference proteome</keyword>
<proteinExistence type="predicted"/>
<protein>
    <submittedName>
        <fullName evidence="1">Uncharacterized protein</fullName>
    </submittedName>
</protein>
<organism evidence="1 2">
    <name type="scientific">Carex littledalei</name>
    <dbReference type="NCBI Taxonomy" id="544730"/>
    <lineage>
        <taxon>Eukaryota</taxon>
        <taxon>Viridiplantae</taxon>
        <taxon>Streptophyta</taxon>
        <taxon>Embryophyta</taxon>
        <taxon>Tracheophyta</taxon>
        <taxon>Spermatophyta</taxon>
        <taxon>Magnoliopsida</taxon>
        <taxon>Liliopsida</taxon>
        <taxon>Poales</taxon>
        <taxon>Cyperaceae</taxon>
        <taxon>Cyperoideae</taxon>
        <taxon>Cariceae</taxon>
        <taxon>Carex</taxon>
        <taxon>Carex subgen. Euthyceras</taxon>
    </lineage>
</organism>
<reference evidence="1" key="1">
    <citation type="submission" date="2020-01" db="EMBL/GenBank/DDBJ databases">
        <title>Genome sequence of Kobresia littledalei, the first chromosome-level genome in the family Cyperaceae.</title>
        <authorList>
            <person name="Qu G."/>
        </authorList>
    </citation>
    <scope>NUCLEOTIDE SEQUENCE</scope>
    <source>
        <strain evidence="1">C.B.Clarke</strain>
        <tissue evidence="1">Leaf</tissue>
    </source>
</reference>
<evidence type="ECO:0000313" key="1">
    <source>
        <dbReference type="EMBL" id="KAF3324566.1"/>
    </source>
</evidence>
<dbReference type="Gene3D" id="1.20.120.20">
    <property type="entry name" value="Apolipoprotein"/>
    <property type="match status" value="1"/>
</dbReference>
<accession>A0A833V404</accession>